<dbReference type="NCBIfam" id="NF038128">
    <property type="entry name" value="choice_anch_J"/>
    <property type="match status" value="1"/>
</dbReference>
<dbReference type="InterPro" id="IPR015500">
    <property type="entry name" value="Peptidase_S8_subtilisin-rel"/>
</dbReference>
<feature type="region of interest" description="Disordered" evidence="6">
    <location>
        <begin position="1053"/>
        <end position="1128"/>
    </location>
</feature>
<dbReference type="InterPro" id="IPR000209">
    <property type="entry name" value="Peptidase_S8/S53_dom"/>
</dbReference>
<dbReference type="Gene3D" id="3.40.50.200">
    <property type="entry name" value="Peptidase S8/S53 domain"/>
    <property type="match status" value="1"/>
</dbReference>
<dbReference type="SUPFAM" id="SSF49464">
    <property type="entry name" value="Carboxypeptidase regulatory domain-like"/>
    <property type="match status" value="2"/>
</dbReference>
<dbReference type="InterPro" id="IPR036852">
    <property type="entry name" value="Peptidase_S8/S53_dom_sf"/>
</dbReference>
<dbReference type="InterPro" id="IPR013783">
    <property type="entry name" value="Ig-like_fold"/>
</dbReference>
<feature type="active site" description="Charge relay system" evidence="5">
    <location>
        <position position="439"/>
    </location>
</feature>
<dbReference type="SUPFAM" id="SSF49899">
    <property type="entry name" value="Concanavalin A-like lectins/glucanases"/>
    <property type="match status" value="1"/>
</dbReference>
<gene>
    <name evidence="9" type="ORF">ACFSBH_04645</name>
</gene>
<comment type="similarity">
    <text evidence="1 5">Belongs to the peptidase S8 family.</text>
</comment>
<evidence type="ECO:0000256" key="5">
    <source>
        <dbReference type="PROSITE-ProRule" id="PRU01240"/>
    </source>
</evidence>
<feature type="active site" description="Charge relay system" evidence="5">
    <location>
        <position position="221"/>
    </location>
</feature>
<evidence type="ECO:0000256" key="1">
    <source>
        <dbReference type="ARBA" id="ARBA00011073"/>
    </source>
</evidence>
<dbReference type="Proteomes" id="UP001597221">
    <property type="component" value="Unassembled WGS sequence"/>
</dbReference>
<protein>
    <submittedName>
        <fullName evidence="9">S8 family serine peptidase</fullName>
    </submittedName>
</protein>
<dbReference type="Gene3D" id="2.60.120.200">
    <property type="match status" value="1"/>
</dbReference>
<feature type="domain" description="Peptidase S8/S53" evidence="7">
    <location>
        <begin position="212"/>
        <end position="493"/>
    </location>
</feature>
<feature type="domain" description="Inhibitor I9" evidence="8">
    <location>
        <begin position="111"/>
        <end position="176"/>
    </location>
</feature>
<dbReference type="Pfam" id="PF00082">
    <property type="entry name" value="Peptidase_S8"/>
    <property type="match status" value="1"/>
</dbReference>
<evidence type="ECO:0000256" key="4">
    <source>
        <dbReference type="ARBA" id="ARBA00022825"/>
    </source>
</evidence>
<organism evidence="9 10">
    <name type="scientific">Oceanobacillus luteolus</name>
    <dbReference type="NCBI Taxonomy" id="1274358"/>
    <lineage>
        <taxon>Bacteria</taxon>
        <taxon>Bacillati</taxon>
        <taxon>Bacillota</taxon>
        <taxon>Bacilli</taxon>
        <taxon>Bacillales</taxon>
        <taxon>Bacillaceae</taxon>
        <taxon>Oceanobacillus</taxon>
    </lineage>
</organism>
<dbReference type="Pfam" id="PF13620">
    <property type="entry name" value="CarboxypepD_reg"/>
    <property type="match status" value="1"/>
</dbReference>
<dbReference type="PROSITE" id="PS00138">
    <property type="entry name" value="SUBTILASE_SER"/>
    <property type="match status" value="1"/>
</dbReference>
<keyword evidence="3 5" id="KW-0378">Hydrolase</keyword>
<dbReference type="Pfam" id="PF05922">
    <property type="entry name" value="Inhibitor_I9"/>
    <property type="match status" value="1"/>
</dbReference>
<evidence type="ECO:0000313" key="10">
    <source>
        <dbReference type="Proteomes" id="UP001597221"/>
    </source>
</evidence>
<evidence type="ECO:0000256" key="6">
    <source>
        <dbReference type="SAM" id="MobiDB-lite"/>
    </source>
</evidence>
<dbReference type="Pfam" id="PF09136">
    <property type="entry name" value="Glucodextran_B"/>
    <property type="match status" value="2"/>
</dbReference>
<dbReference type="EMBL" id="JBHUDE010000017">
    <property type="protein sequence ID" value="MFD1606936.1"/>
    <property type="molecule type" value="Genomic_DNA"/>
</dbReference>
<accession>A0ABW4HNP3</accession>
<evidence type="ECO:0000259" key="7">
    <source>
        <dbReference type="Pfam" id="PF00082"/>
    </source>
</evidence>
<dbReference type="PROSITE" id="PS51892">
    <property type="entry name" value="SUBTILASE"/>
    <property type="match status" value="1"/>
</dbReference>
<evidence type="ECO:0000313" key="9">
    <source>
        <dbReference type="EMBL" id="MFD1606936.1"/>
    </source>
</evidence>
<dbReference type="InterPro" id="IPR008969">
    <property type="entry name" value="CarboxyPept-like_regulatory"/>
</dbReference>
<comment type="caution">
    <text evidence="9">The sequence shown here is derived from an EMBL/GenBank/DDBJ whole genome shotgun (WGS) entry which is preliminary data.</text>
</comment>
<evidence type="ECO:0000259" key="8">
    <source>
        <dbReference type="Pfam" id="PF05922"/>
    </source>
</evidence>
<dbReference type="InterPro" id="IPR022398">
    <property type="entry name" value="Peptidase_S8_His-AS"/>
</dbReference>
<dbReference type="InterPro" id="IPR013320">
    <property type="entry name" value="ConA-like_dom_sf"/>
</dbReference>
<evidence type="ECO:0000256" key="3">
    <source>
        <dbReference type="ARBA" id="ARBA00022801"/>
    </source>
</evidence>
<keyword evidence="4 5" id="KW-0720">Serine protease</keyword>
<keyword evidence="10" id="KW-1185">Reference proteome</keyword>
<dbReference type="Gene3D" id="2.60.40.10">
    <property type="entry name" value="Immunoglobulins"/>
    <property type="match status" value="3"/>
</dbReference>
<dbReference type="CDD" id="cd07481">
    <property type="entry name" value="Peptidases_S8_BacillopeptidaseF-like"/>
    <property type="match status" value="1"/>
</dbReference>
<feature type="compositionally biased region" description="Basic and acidic residues" evidence="6">
    <location>
        <begin position="1072"/>
        <end position="1114"/>
    </location>
</feature>
<dbReference type="PANTHER" id="PTHR43399">
    <property type="entry name" value="SUBTILISIN-RELATED"/>
    <property type="match status" value="1"/>
</dbReference>
<dbReference type="InterPro" id="IPR010259">
    <property type="entry name" value="S8pro/Inhibitor_I9"/>
</dbReference>
<name>A0ABW4HNP3_9BACI</name>
<dbReference type="RefSeq" id="WP_379596268.1">
    <property type="nucleotide sequence ID" value="NZ_JBHUDE010000017.1"/>
</dbReference>
<dbReference type="SUPFAM" id="SSF52743">
    <property type="entry name" value="Subtilisin-like"/>
    <property type="match status" value="1"/>
</dbReference>
<dbReference type="PRINTS" id="PR00723">
    <property type="entry name" value="SUBTILISIN"/>
</dbReference>
<evidence type="ECO:0000256" key="2">
    <source>
        <dbReference type="ARBA" id="ARBA00022670"/>
    </source>
</evidence>
<dbReference type="InterPro" id="IPR033857">
    <property type="entry name" value="Bacillopeptidase_F"/>
</dbReference>
<feature type="active site" description="Charge relay system" evidence="5">
    <location>
        <position position="267"/>
    </location>
</feature>
<dbReference type="PANTHER" id="PTHR43399:SF4">
    <property type="entry name" value="CELL WALL-ASSOCIATED PROTEASE"/>
    <property type="match status" value="1"/>
</dbReference>
<dbReference type="Gene3D" id="2.60.40.1120">
    <property type="entry name" value="Carboxypeptidase-like, regulatory domain"/>
    <property type="match status" value="2"/>
</dbReference>
<dbReference type="InterPro" id="IPR051048">
    <property type="entry name" value="Peptidase_S8/S53_subtilisin"/>
</dbReference>
<dbReference type="PROSITE" id="PS00137">
    <property type="entry name" value="SUBTILASE_HIS"/>
    <property type="match status" value="1"/>
</dbReference>
<dbReference type="InterPro" id="IPR023828">
    <property type="entry name" value="Peptidase_S8_Ser-AS"/>
</dbReference>
<reference evidence="10" key="1">
    <citation type="journal article" date="2019" name="Int. J. Syst. Evol. Microbiol.">
        <title>The Global Catalogue of Microorganisms (GCM) 10K type strain sequencing project: providing services to taxonomists for standard genome sequencing and annotation.</title>
        <authorList>
            <consortium name="The Broad Institute Genomics Platform"/>
            <consortium name="The Broad Institute Genome Sequencing Center for Infectious Disease"/>
            <person name="Wu L."/>
            <person name="Ma J."/>
        </authorList>
    </citation>
    <scope>NUCLEOTIDE SEQUENCE [LARGE SCALE GENOMIC DNA]</scope>
    <source>
        <strain evidence="10">CGMCC 1.12376</strain>
    </source>
</reference>
<feature type="region of interest" description="Disordered" evidence="6">
    <location>
        <begin position="1400"/>
        <end position="1422"/>
    </location>
</feature>
<keyword evidence="2 5" id="KW-0645">Protease</keyword>
<proteinExistence type="inferred from homology"/>
<sequence>MRKKQRQARAFSIFASIIMIFTLFTPGLTFAQSNGKISHSLNDSNVNVENKVSNSLQKELEKEERVTFLIKFKETTDTMKVAEEAKVSAQKANLSAMNQEHAQRSAVISALKQTALESQQNVLDYLEEAEQNGQAEDVQPYFIVNGIAVTATKEVAEKVASFQEVEKILPNEKRELIRTVDIEEAPQNETASVEWSIERIGAPAVWDMGVDGQGAVVASIDTGVDWQHPALRDKYRGYDPATGEVDHTYSFFDPVNGRDVPYDDDGHGTHVTGTMVGSEPDGSNQVGVAPGAKWISVQAFTPLGAYDRDLLAAAEWILAPGGDVTKAPDVVNNSWGGGPGLNEWYRDAVTAWRASDIFPAFAAGNTTLSNPGGPGSVAVPANYPESFAVGATNSNDERATFSLLGPSPYDEIKPDIAAPGQGVRSSVPGGGYAAYNGTSMASPAVAGTVALLRSANAGLDVDTIEEVLMETADSAAGTDDQFPESPNNGYGHGIVDAFAAVSSVISGLGTIEGQVTKDGEDTTPPTYEHEAPAETYSQLDLDLTIQVSDDVSVTSVELHYGDEVLEATRTAGDFRSGEYSVTVPGEAIEEGTFTYTFVINDFGNNTVTTEEYTVNVMSGITIGYSEDFEGNNEPVGWLKTGTNNVWEWGAPTSGPGEAVSGENVYATNLADNYTGNMRAELVMPPIDMPEDGDAFLQLKSWHNFEQSSSGTNYDYGQLVISTDMENWEPIRNFYGIEDYWSSVEVDLRDYVGERIYLAYYTHSDGSVHRPGWYIDDVTLTDVSQYADDDVAPTFEHESPVETYEGMPLRLSIDVYDDLLIGDAVLHYLDDNGEFQDLETELVEDNATHGLFSVTVPSEFITGDEFTYKWTVSDYAGNEVETPEYVVTLADPITVGYSEDFEDTAVGWTSFGENDVWERGVPTSGPGEAVSGENVYATDLDANYPSRMDATLLMPAISLPEGESYLQFKSWHNFERSSSTGRDWDYGQVVISTDLEEWTELQLFGGIEETWQDANIDLSAYAGQQVYIGFYAYSDGSVVRPGWYIDDVALTDTSEGETTNMTPEEIAKYLPTETKEELEKKEAEKEAEKKASLGAEKPSKSSGKDADSASAKDAEQTAEESSGIPLAAQVSVLETNRSVSTNPQDGSYRLMHAAGEFTVVAEAYGFASEEKNVEVTADESVTANFVLDELPQGTVSGTITNERTGNPIEGATVLLAEDANVEPVVTDEDGNYELTGYEGTYTLKVVARDYQSKEVEVDLSGDVSLDIELEPFYTVPGGEIYYDDGTAENARAFYDAGNKWAVKMSLPEGRDTALVTDGVFQFHGTDWPIPGDTPFAVEVWSAGEDGMPAEKLAGPIEAEAIRDLNEWTVVDLREESIQVDGDFFMVYVQTQANPNVPGLATDESSQNAGRSYQGVGGSWSPSPASEGNYMIRARVAYGVDDPVITSPADGTVTNEAEVTVEGTASPETTLEVQQNGEVIDSVEVESDGSFAIDTELEEGANEFVAVTYIDGEDAANSETVTVTLDTEAPELAVTSPKDGEKTNRETTTVEGSVEDANLDKVTVNGRTTTVSEDGSFSQRIILDEGENVIEVVATDLAGNETTQEVTVFAKYTAPEITNLTPTEDVELQAGQSVKIEFQSEPGLRATFSIHMPLTNLGIARNVTELPMMETSPGNYVGFYTATSNVVADGAVIEVKVVDDFKNTTREQAEGKLYLNVE</sequence>